<evidence type="ECO:0000313" key="2">
    <source>
        <dbReference type="EMBL" id="VIP04187.1"/>
    </source>
</evidence>
<dbReference type="PANTHER" id="PTHR24348">
    <property type="entry name" value="SERINE/THREONINE-PROTEIN KINASE UNC-51-RELATED"/>
    <property type="match status" value="1"/>
</dbReference>
<dbReference type="InterPro" id="IPR000719">
    <property type="entry name" value="Prot_kinase_dom"/>
</dbReference>
<proteinExistence type="predicted"/>
<dbReference type="SMART" id="SM00220">
    <property type="entry name" value="S_TKc"/>
    <property type="match status" value="1"/>
</dbReference>
<feature type="domain" description="Protein kinase" evidence="1">
    <location>
        <begin position="1"/>
        <end position="265"/>
    </location>
</feature>
<organism evidence="2">
    <name type="scientific">Tuwongella immobilis</name>
    <dbReference type="NCBI Taxonomy" id="692036"/>
    <lineage>
        <taxon>Bacteria</taxon>
        <taxon>Pseudomonadati</taxon>
        <taxon>Planctomycetota</taxon>
        <taxon>Planctomycetia</taxon>
        <taxon>Gemmatales</taxon>
        <taxon>Gemmataceae</taxon>
        <taxon>Tuwongella</taxon>
    </lineage>
</organism>
<dbReference type="CDD" id="cd14014">
    <property type="entry name" value="STKc_PknB_like"/>
    <property type="match status" value="1"/>
</dbReference>
<dbReference type="GO" id="GO:0005737">
    <property type="term" value="C:cytoplasm"/>
    <property type="evidence" value="ECO:0007669"/>
    <property type="project" value="TreeGrafter"/>
</dbReference>
<dbReference type="Pfam" id="PF00069">
    <property type="entry name" value="Pkinase"/>
    <property type="match status" value="1"/>
</dbReference>
<accession>A0A6C2YS62</accession>
<keyword evidence="2" id="KW-0418">Kinase</keyword>
<protein>
    <recommendedName>
        <fullName evidence="1">Protein kinase domain-containing protein</fullName>
    </recommendedName>
</protein>
<dbReference type="Gene3D" id="1.10.510.10">
    <property type="entry name" value="Transferase(Phosphotransferase) domain 1"/>
    <property type="match status" value="1"/>
</dbReference>
<name>A0A6C2YS62_9BACT</name>
<dbReference type="AlphaFoldDB" id="A0A6C2YS62"/>
<dbReference type="InterPro" id="IPR011009">
    <property type="entry name" value="Kinase-like_dom_sf"/>
</dbReference>
<dbReference type="PANTHER" id="PTHR24348:SF68">
    <property type="entry name" value="SERINE_THREONINE-PROTEIN KINASE ATG1C"/>
    <property type="match status" value="1"/>
</dbReference>
<dbReference type="InParanoid" id="A0A6C2YS62"/>
<reference evidence="2" key="1">
    <citation type="submission" date="2019-04" db="EMBL/GenBank/DDBJ databases">
        <authorList>
            <consortium name="Science for Life Laboratories"/>
        </authorList>
    </citation>
    <scope>NUCLEOTIDE SEQUENCE</scope>
    <source>
        <strain evidence="2">MBLW1</strain>
    </source>
</reference>
<dbReference type="InterPro" id="IPR045269">
    <property type="entry name" value="Atg1-like"/>
</dbReference>
<keyword evidence="3" id="KW-1185">Reference proteome</keyword>
<sequence length="437" mass="48727">MGRVFVARDRHKPNRLVVIKVMHPNIANQPRFRALFQREMEFMSRFHHPYAVQLLESSLDSAGGPCIIMEYLPGQTLEVVLGRNKRLGVERTGVMLAQLCHALQAAHRQGIVHRDLKPSNLMILESDTPVESLRVMDFGLSQFSAKPHLSLEKLNGSSDIRVIGTPDYVSPEAVRGDEIDARADIYALGVILYEMLTGMMPYDAIGTQAQLEAHRSAKPIPFNRIRAVLNIPHAVEALIMQCLEKFPAERPSTPREIAKRYGEAIGLDVWSMTRPPEDPSTDSVLMPAVPHTPTKTRSLAVPAKLTDPYVITFDFDAWMPEKIAITKLRGFLSDVGGEVLASDPGLIKVRLHNPSVAPPPLTGILGWLSRMSPPPPPIGPREIAELELQLDKPELNTNRLRVQVTCKPMDGTRPADLHSWQQRCAKIQNDLRAYLMG</sequence>
<dbReference type="Proteomes" id="UP000464378">
    <property type="component" value="Chromosome"/>
</dbReference>
<dbReference type="GO" id="GO:0004674">
    <property type="term" value="F:protein serine/threonine kinase activity"/>
    <property type="evidence" value="ECO:0007669"/>
    <property type="project" value="InterPro"/>
</dbReference>
<dbReference type="EMBL" id="LR586016">
    <property type="protein sequence ID" value="VIP04187.1"/>
    <property type="molecule type" value="Genomic_DNA"/>
</dbReference>
<dbReference type="InterPro" id="IPR008271">
    <property type="entry name" value="Ser/Thr_kinase_AS"/>
</dbReference>
<dbReference type="GO" id="GO:0005524">
    <property type="term" value="F:ATP binding"/>
    <property type="evidence" value="ECO:0007669"/>
    <property type="project" value="InterPro"/>
</dbReference>
<evidence type="ECO:0000313" key="3">
    <source>
        <dbReference type="Proteomes" id="UP000464378"/>
    </source>
</evidence>
<keyword evidence="2" id="KW-0808">Transferase</keyword>
<dbReference type="KEGG" id="tim:GMBLW1_50060"/>
<dbReference type="EMBL" id="LR593887">
    <property type="protein sequence ID" value="VTS05738.1"/>
    <property type="molecule type" value="Genomic_DNA"/>
</dbReference>
<evidence type="ECO:0000259" key="1">
    <source>
        <dbReference type="PROSITE" id="PS50011"/>
    </source>
</evidence>
<dbReference type="SUPFAM" id="SSF56112">
    <property type="entry name" value="Protein kinase-like (PK-like)"/>
    <property type="match status" value="1"/>
</dbReference>
<dbReference type="PROSITE" id="PS00108">
    <property type="entry name" value="PROTEIN_KINASE_ST"/>
    <property type="match status" value="1"/>
</dbReference>
<gene>
    <name evidence="2" type="ORF">GMBLW1_50060</name>
</gene>
<dbReference type="PROSITE" id="PS50011">
    <property type="entry name" value="PROTEIN_KINASE_DOM"/>
    <property type="match status" value="1"/>
</dbReference>